<sequence length="171" mass="19847">MEPRSERRLSLGRGRRESLWGGRRESLWGGRRESLWRGQEEEDSAQAGWRGGLRPKLANTYRLEPLHPFAPHLLRQSAEELMGAFGDLQYQQETCRRLARRVADQLLALAKEQEFDRYRYAVQVSVGQKLGQGVKLASKALWDHEKDSFITLRYENTYLFAVGTVFALYMD</sequence>
<organism evidence="2 3">
    <name type="scientific">Pygocentrus nattereri</name>
    <name type="common">Red-bellied piranha</name>
    <dbReference type="NCBI Taxonomy" id="42514"/>
    <lineage>
        <taxon>Eukaryota</taxon>
        <taxon>Metazoa</taxon>
        <taxon>Chordata</taxon>
        <taxon>Craniata</taxon>
        <taxon>Vertebrata</taxon>
        <taxon>Euteleostomi</taxon>
        <taxon>Actinopterygii</taxon>
        <taxon>Neopterygii</taxon>
        <taxon>Teleostei</taxon>
        <taxon>Ostariophysi</taxon>
        <taxon>Characiformes</taxon>
        <taxon>Characoidei</taxon>
        <taxon>Pygocentrus</taxon>
    </lineage>
</organism>
<dbReference type="GO" id="GO:0007018">
    <property type="term" value="P:microtubule-based movement"/>
    <property type="evidence" value="ECO:0007669"/>
    <property type="project" value="TreeGrafter"/>
</dbReference>
<dbReference type="InterPro" id="IPR005334">
    <property type="entry name" value="Tctex-1-like"/>
</dbReference>
<evidence type="ECO:0008006" key="4">
    <source>
        <dbReference type="Google" id="ProtNLM"/>
    </source>
</evidence>
<dbReference type="InterPro" id="IPR038586">
    <property type="entry name" value="Tctex-1-like_sf"/>
</dbReference>
<protein>
    <recommendedName>
        <fullName evidence="4">Dynein light chain</fullName>
    </recommendedName>
</protein>
<gene>
    <name evidence="2" type="primary">TTC9C</name>
</gene>
<name>A0AAR2JGV5_PYGNA</name>
<accession>A0AAR2JGV5</accession>
<dbReference type="PANTHER" id="PTHR21255">
    <property type="entry name" value="T-COMPLEX-ASSOCIATED-TESTIS-EXPRESSED 1/ DYNEIN LIGHT CHAIN"/>
    <property type="match status" value="1"/>
</dbReference>
<evidence type="ECO:0000256" key="1">
    <source>
        <dbReference type="ARBA" id="ARBA00005361"/>
    </source>
</evidence>
<comment type="similarity">
    <text evidence="1">Belongs to the dynein light chain Tctex-type family.</text>
</comment>
<dbReference type="GO" id="GO:0045505">
    <property type="term" value="F:dynein intermediate chain binding"/>
    <property type="evidence" value="ECO:0007669"/>
    <property type="project" value="TreeGrafter"/>
</dbReference>
<keyword evidence="3" id="KW-1185">Reference proteome</keyword>
<dbReference type="Proteomes" id="UP001501920">
    <property type="component" value="Chromosome 3"/>
</dbReference>
<dbReference type="Pfam" id="PF03645">
    <property type="entry name" value="Tctex-1"/>
    <property type="match status" value="1"/>
</dbReference>
<reference evidence="2" key="3">
    <citation type="submission" date="2025-09" db="UniProtKB">
        <authorList>
            <consortium name="Ensembl"/>
        </authorList>
    </citation>
    <scope>IDENTIFICATION</scope>
</reference>
<dbReference type="Ensembl" id="ENSPNAT00000057469.1">
    <property type="protein sequence ID" value="ENSPNAP00000051185.1"/>
    <property type="gene ID" value="ENSPNAG00000033939.1"/>
</dbReference>
<dbReference type="GO" id="GO:0005737">
    <property type="term" value="C:cytoplasm"/>
    <property type="evidence" value="ECO:0007669"/>
    <property type="project" value="TreeGrafter"/>
</dbReference>
<evidence type="ECO:0000313" key="2">
    <source>
        <dbReference type="Ensembl" id="ENSPNAP00000051185.1"/>
    </source>
</evidence>
<dbReference type="AlphaFoldDB" id="A0AAR2JGV5"/>
<reference evidence="2 3" key="1">
    <citation type="submission" date="2020-10" db="EMBL/GenBank/DDBJ databases">
        <title>Pygocentrus nattereri (red-bellied piranha) genome, fPygNat1, primary haplotype.</title>
        <authorList>
            <person name="Myers G."/>
            <person name="Meyer A."/>
            <person name="Karagic N."/>
            <person name="Pippel M."/>
            <person name="Winkler S."/>
            <person name="Tracey A."/>
            <person name="Wood J."/>
            <person name="Formenti G."/>
            <person name="Howe K."/>
            <person name="Fedrigo O."/>
            <person name="Jarvis E.D."/>
        </authorList>
    </citation>
    <scope>NUCLEOTIDE SEQUENCE [LARGE SCALE GENOMIC DNA]</scope>
</reference>
<reference evidence="2" key="2">
    <citation type="submission" date="2025-08" db="UniProtKB">
        <authorList>
            <consortium name="Ensembl"/>
        </authorList>
    </citation>
    <scope>IDENTIFICATION</scope>
</reference>
<proteinExistence type="inferred from homology"/>
<evidence type="ECO:0000313" key="3">
    <source>
        <dbReference type="Proteomes" id="UP001501920"/>
    </source>
</evidence>
<dbReference type="Gene3D" id="3.30.1140.40">
    <property type="entry name" value="Tctex-1"/>
    <property type="match status" value="1"/>
</dbReference>
<dbReference type="GeneTree" id="ENSGT00940000160019"/>
<dbReference type="PANTHER" id="PTHR21255:SF55">
    <property type="entry name" value="DYNEIN LIGHT CHAIN TCTEX-TYPE 4"/>
    <property type="match status" value="1"/>
</dbReference>
<dbReference type="GO" id="GO:0005868">
    <property type="term" value="C:cytoplasmic dynein complex"/>
    <property type="evidence" value="ECO:0007669"/>
    <property type="project" value="TreeGrafter"/>
</dbReference>